<comment type="caution">
    <text evidence="1">The sequence shown here is derived from an EMBL/GenBank/DDBJ whole genome shotgun (WGS) entry which is preliminary data.</text>
</comment>
<dbReference type="EMBL" id="ASRX01000077">
    <property type="protein sequence ID" value="EYF01581.1"/>
    <property type="molecule type" value="Genomic_DNA"/>
</dbReference>
<evidence type="ECO:0000313" key="1">
    <source>
        <dbReference type="EMBL" id="EYF01581.1"/>
    </source>
</evidence>
<name>A0A017SZ75_9BACT</name>
<evidence type="ECO:0000313" key="2">
    <source>
        <dbReference type="Proteomes" id="UP000019678"/>
    </source>
</evidence>
<dbReference type="RefSeq" id="WP_044249114.1">
    <property type="nucleotide sequence ID" value="NZ_ASRX01000077.1"/>
</dbReference>
<protein>
    <recommendedName>
        <fullName evidence="3">Restriction endonuclease type IV Mrr domain-containing protein</fullName>
    </recommendedName>
</protein>
<organism evidence="1 2">
    <name type="scientific">Chondromyces apiculatus DSM 436</name>
    <dbReference type="NCBI Taxonomy" id="1192034"/>
    <lineage>
        <taxon>Bacteria</taxon>
        <taxon>Pseudomonadati</taxon>
        <taxon>Myxococcota</taxon>
        <taxon>Polyangia</taxon>
        <taxon>Polyangiales</taxon>
        <taxon>Polyangiaceae</taxon>
        <taxon>Chondromyces</taxon>
    </lineage>
</organism>
<keyword evidence="2" id="KW-1185">Reference proteome</keyword>
<accession>A0A017SZ75</accession>
<sequence>MQLEDWTELIKNVLGPSAFKTVGALALRALYQREVIVTDGTDDGGADAWIKISETPTGRIPVQFHSGRSVKWHAKLLEDVNKRAVQDAPARRLFFMCAQTPTEDAVRQQKVDLEVSHGILVEIIDARAIATVALRDPAVFASLRAHLPESPAAGADNPPSVADEAQLAFVFFHDESGSFRKEVARSVLAVSLVHAREPADKEEVLDRALARLGGEKHLRGLLRQELTALVTSGDAIQEEGRVRPSADLVRRVQGEWDAGALAKERLREDCVAALEKRVQPPERRQEAVDAIFDDLGFLLRRSVAERLPGDQRNAAVRFNAAERRLAEMLKPKGGTARDALRAIIDVASRSVYGRALASAELFVQMTRRELGELARALTGRDRIEVMLDTSVAMPMLCAKLDRMAEGWVTSEVALELHTLLVERGVKIVVPHLYLEEMAAHLIAAARDYATLAGEPGLARSENFFVAHYHAVAEARQEAATPAGFEEFLHDLGLPDGWERNDDFQMTLRKIERALTTLLRQYQIEINRVTFTDGAALKEEPARPQIVLDHDRRVAAWLDDRARSSSEGLVLCSQDRWLLSAVSEREWLAVDPAALVDLLPMTRPLGAVAPLISLRELAARMNDASAERAARVWDMLAGIEGPRLADRELLRQARAFKDAWLTRERSAERPVAAEWARFKERLRLDD</sequence>
<dbReference type="AlphaFoldDB" id="A0A017SZ75"/>
<proteinExistence type="predicted"/>
<reference evidence="1 2" key="1">
    <citation type="submission" date="2013-05" db="EMBL/GenBank/DDBJ databases">
        <title>Genome assembly of Chondromyces apiculatus DSM 436.</title>
        <authorList>
            <person name="Sharma G."/>
            <person name="Khatri I."/>
            <person name="Kaur C."/>
            <person name="Mayilraj S."/>
            <person name="Subramanian S."/>
        </authorList>
    </citation>
    <scope>NUCLEOTIDE SEQUENCE [LARGE SCALE GENOMIC DNA]</scope>
    <source>
        <strain evidence="1 2">DSM 436</strain>
    </source>
</reference>
<dbReference type="OrthoDB" id="7052423at2"/>
<gene>
    <name evidence="1" type="ORF">CAP_8021</name>
</gene>
<evidence type="ECO:0008006" key="3">
    <source>
        <dbReference type="Google" id="ProtNLM"/>
    </source>
</evidence>
<dbReference type="Proteomes" id="UP000019678">
    <property type="component" value="Unassembled WGS sequence"/>
</dbReference>